<dbReference type="SUPFAM" id="SSF48403">
    <property type="entry name" value="Ankyrin repeat"/>
    <property type="match status" value="1"/>
</dbReference>
<organism evidence="3 4">
    <name type="scientific">Vibrio coralliilyticus</name>
    <dbReference type="NCBI Taxonomy" id="190893"/>
    <lineage>
        <taxon>Bacteria</taxon>
        <taxon>Pseudomonadati</taxon>
        <taxon>Pseudomonadota</taxon>
        <taxon>Gammaproteobacteria</taxon>
        <taxon>Vibrionales</taxon>
        <taxon>Vibrionaceae</taxon>
        <taxon>Vibrio</taxon>
    </lineage>
</organism>
<dbReference type="Gene3D" id="3.40.50.12230">
    <property type="match status" value="1"/>
</dbReference>
<sequence length="395" mass="44946">MNITIAGKNNIAIDVLENIVSRYPKANVFAVFNKNDSCVDGFQRSFKKYCKDKKIESVSLEEAYSLPNNIFISLEFDRIVNPELFENTKIYNVHFSKLPSYKGMYTSAWPILNNEVESGVTFHYIDRGIDTGDIIYQRSFSLDIDETAKSLYEKYIQHGTSLVIDNLYDILETDPEGIRQENSSSSYYSKSSIDYRNIEIDLRKTAIEVKKQIDAFTFRDYQLPKIDGIEIFGCEILQNKSEKAAGSIFDSKSSLIISTIDYDIIAYKDSFDALLNYCKVGSIDGVLNTVNRFNTNEKDVNGWSPIIVAAYHGHINIVEYLVSVGADINDRNYKGTTVFMYAKNFAESSGCYDILDRLISLGADPKLKDLKGLDVFDYIRLSNNNKLIEKLGHYL</sequence>
<feature type="domain" description="Formyl transferase N-terminal" evidence="2">
    <location>
        <begin position="65"/>
        <end position="164"/>
    </location>
</feature>
<keyword evidence="1" id="KW-0040">ANK repeat</keyword>
<dbReference type="CDD" id="cd08369">
    <property type="entry name" value="FMT_core"/>
    <property type="match status" value="1"/>
</dbReference>
<dbReference type="Pfam" id="PF12796">
    <property type="entry name" value="Ank_2"/>
    <property type="match status" value="1"/>
</dbReference>
<dbReference type="InterPro" id="IPR002110">
    <property type="entry name" value="Ankyrin_rpt"/>
</dbReference>
<name>A0AAP6ZL66_9VIBR</name>
<dbReference type="Gene3D" id="1.25.40.20">
    <property type="entry name" value="Ankyrin repeat-containing domain"/>
    <property type="match status" value="1"/>
</dbReference>
<evidence type="ECO:0000313" key="3">
    <source>
        <dbReference type="EMBL" id="NOJ23986.1"/>
    </source>
</evidence>
<dbReference type="SMART" id="SM00248">
    <property type="entry name" value="ANK"/>
    <property type="match status" value="2"/>
</dbReference>
<feature type="repeat" description="ANK" evidence="1">
    <location>
        <begin position="301"/>
        <end position="333"/>
    </location>
</feature>
<gene>
    <name evidence="3" type="ORF">F0238_14710</name>
</gene>
<protein>
    <submittedName>
        <fullName evidence="3">Formyl transferase</fullName>
    </submittedName>
</protein>
<accession>A0AAP6ZL66</accession>
<keyword evidence="3" id="KW-0808">Transferase</keyword>
<dbReference type="PANTHER" id="PTHR11138">
    <property type="entry name" value="METHIONYL-TRNA FORMYLTRANSFERASE"/>
    <property type="match status" value="1"/>
</dbReference>
<dbReference type="Pfam" id="PF00551">
    <property type="entry name" value="Formyl_trans_N"/>
    <property type="match status" value="1"/>
</dbReference>
<dbReference type="PROSITE" id="PS50297">
    <property type="entry name" value="ANK_REP_REGION"/>
    <property type="match status" value="1"/>
</dbReference>
<dbReference type="RefSeq" id="WP_099608994.1">
    <property type="nucleotide sequence ID" value="NZ_VTXP01000007.1"/>
</dbReference>
<dbReference type="Proteomes" id="UP000576645">
    <property type="component" value="Unassembled WGS sequence"/>
</dbReference>
<dbReference type="GO" id="GO:0004479">
    <property type="term" value="F:methionyl-tRNA formyltransferase activity"/>
    <property type="evidence" value="ECO:0007669"/>
    <property type="project" value="TreeGrafter"/>
</dbReference>
<dbReference type="AlphaFoldDB" id="A0AAP6ZL66"/>
<dbReference type="InterPro" id="IPR002376">
    <property type="entry name" value="Formyl_transf_N"/>
</dbReference>
<reference evidence="3 4" key="1">
    <citation type="submission" date="2019-09" db="EMBL/GenBank/DDBJ databases">
        <title>Draft genome sequencing and comparative genomics of hatchery-associated Vibrios.</title>
        <authorList>
            <person name="Kehlet-Delgado H."/>
            <person name="Mueller R.S."/>
        </authorList>
    </citation>
    <scope>NUCLEOTIDE SEQUENCE [LARGE SCALE GENOMIC DNA]</scope>
    <source>
        <strain evidence="3 4">09-121-3</strain>
    </source>
</reference>
<dbReference type="InterPro" id="IPR036770">
    <property type="entry name" value="Ankyrin_rpt-contain_sf"/>
</dbReference>
<dbReference type="EMBL" id="VTXP01000007">
    <property type="protein sequence ID" value="NOJ23986.1"/>
    <property type="molecule type" value="Genomic_DNA"/>
</dbReference>
<proteinExistence type="predicted"/>
<dbReference type="PANTHER" id="PTHR11138:SF5">
    <property type="entry name" value="METHIONYL-TRNA FORMYLTRANSFERASE, MITOCHONDRIAL"/>
    <property type="match status" value="1"/>
</dbReference>
<dbReference type="SUPFAM" id="SSF53328">
    <property type="entry name" value="Formyltransferase"/>
    <property type="match status" value="1"/>
</dbReference>
<dbReference type="GO" id="GO:0005829">
    <property type="term" value="C:cytosol"/>
    <property type="evidence" value="ECO:0007669"/>
    <property type="project" value="TreeGrafter"/>
</dbReference>
<evidence type="ECO:0000259" key="2">
    <source>
        <dbReference type="Pfam" id="PF00551"/>
    </source>
</evidence>
<evidence type="ECO:0000313" key="4">
    <source>
        <dbReference type="Proteomes" id="UP000576645"/>
    </source>
</evidence>
<evidence type="ECO:0000256" key="1">
    <source>
        <dbReference type="PROSITE-ProRule" id="PRU00023"/>
    </source>
</evidence>
<comment type="caution">
    <text evidence="3">The sequence shown here is derived from an EMBL/GenBank/DDBJ whole genome shotgun (WGS) entry which is preliminary data.</text>
</comment>
<dbReference type="InterPro" id="IPR036477">
    <property type="entry name" value="Formyl_transf_N_sf"/>
</dbReference>
<dbReference type="PROSITE" id="PS50088">
    <property type="entry name" value="ANK_REPEAT"/>
    <property type="match status" value="1"/>
</dbReference>